<evidence type="ECO:0000256" key="1">
    <source>
        <dbReference type="SAM" id="SignalP"/>
    </source>
</evidence>
<accession>A0A1T5LI46</accession>
<dbReference type="AlphaFoldDB" id="A0A1T5LI46"/>
<evidence type="ECO:0000313" key="3">
    <source>
        <dbReference type="Proteomes" id="UP000190961"/>
    </source>
</evidence>
<name>A0A1T5LI46_9BACT</name>
<dbReference type="EMBL" id="FUZU01000002">
    <property type="protein sequence ID" value="SKC75667.1"/>
    <property type="molecule type" value="Genomic_DNA"/>
</dbReference>
<organism evidence="2 3">
    <name type="scientific">Ohtaekwangia koreensis</name>
    <dbReference type="NCBI Taxonomy" id="688867"/>
    <lineage>
        <taxon>Bacteria</taxon>
        <taxon>Pseudomonadati</taxon>
        <taxon>Bacteroidota</taxon>
        <taxon>Cytophagia</taxon>
        <taxon>Cytophagales</taxon>
        <taxon>Fulvivirgaceae</taxon>
        <taxon>Ohtaekwangia</taxon>
    </lineage>
</organism>
<sequence length="240" mass="26029">MKCRVFLCAFVWIICAGCSLSESALQDGLYVFSDVSDFSKSQYGWEADFTDYPATQEDSMKFNLRSDYTNLPANLGSKKAMMLSGNNLSDDLFMFMKKKVTGLTPNTAYNIVFEIKFATNAPSGSSTAGGSPGESVFLKAGASNVEPQKVILESNYTLNVDKGKQLDRGENMIVLGNIAGGANIQDYTLITRTNADSYVPFVATSNNAGELWLIVGTDSGYTGTTTIYYTNVSVVFSATY</sequence>
<reference evidence="2 3" key="1">
    <citation type="submission" date="2017-02" db="EMBL/GenBank/DDBJ databases">
        <authorList>
            <person name="Peterson S.W."/>
        </authorList>
    </citation>
    <scope>NUCLEOTIDE SEQUENCE [LARGE SCALE GENOMIC DNA]</scope>
    <source>
        <strain evidence="2 3">DSM 25262</strain>
    </source>
</reference>
<evidence type="ECO:0000313" key="2">
    <source>
        <dbReference type="EMBL" id="SKC75667.1"/>
    </source>
</evidence>
<dbReference type="RefSeq" id="WP_143785789.1">
    <property type="nucleotide sequence ID" value="NZ_FUZU01000002.1"/>
</dbReference>
<dbReference type="Proteomes" id="UP000190961">
    <property type="component" value="Unassembled WGS sequence"/>
</dbReference>
<protein>
    <recommendedName>
        <fullName evidence="4">Lipoprotein</fullName>
    </recommendedName>
</protein>
<dbReference type="STRING" id="688867.SAMN05660236_3287"/>
<feature type="signal peptide" evidence="1">
    <location>
        <begin position="1"/>
        <end position="24"/>
    </location>
</feature>
<feature type="chain" id="PRO_5013273311" description="Lipoprotein" evidence="1">
    <location>
        <begin position="25"/>
        <end position="240"/>
    </location>
</feature>
<dbReference type="OrthoDB" id="2781053at2"/>
<evidence type="ECO:0008006" key="4">
    <source>
        <dbReference type="Google" id="ProtNLM"/>
    </source>
</evidence>
<gene>
    <name evidence="2" type="ORF">SAMN05660236_3287</name>
</gene>
<keyword evidence="1" id="KW-0732">Signal</keyword>
<keyword evidence="3" id="KW-1185">Reference proteome</keyword>
<proteinExistence type="predicted"/>